<dbReference type="PANTHER" id="PTHR42753">
    <property type="entry name" value="MITOCHONDRIAL RIBOSOME PROTEIN L39/PROLYL-TRNA LIGASE FAMILY MEMBER"/>
    <property type="match status" value="1"/>
</dbReference>
<gene>
    <name evidence="2" type="ORF">UFOPK3925_01653</name>
</gene>
<dbReference type="Gene3D" id="3.40.50.800">
    <property type="entry name" value="Anticodon-binding domain"/>
    <property type="match status" value="1"/>
</dbReference>
<dbReference type="GO" id="GO:0005829">
    <property type="term" value="C:cytosol"/>
    <property type="evidence" value="ECO:0007669"/>
    <property type="project" value="TreeGrafter"/>
</dbReference>
<dbReference type="SUPFAM" id="SSF52954">
    <property type="entry name" value="Class II aaRS ABD-related"/>
    <property type="match status" value="1"/>
</dbReference>
<dbReference type="EMBL" id="CAESAD010000024">
    <property type="protein sequence ID" value="CAB4345738.1"/>
    <property type="molecule type" value="Genomic_DNA"/>
</dbReference>
<feature type="domain" description="Anticodon-binding" evidence="1">
    <location>
        <begin position="37"/>
        <end position="124"/>
    </location>
</feature>
<dbReference type="GO" id="GO:0006433">
    <property type="term" value="P:prolyl-tRNA aminoacylation"/>
    <property type="evidence" value="ECO:0007669"/>
    <property type="project" value="TreeGrafter"/>
</dbReference>
<dbReference type="PANTHER" id="PTHR42753:SF2">
    <property type="entry name" value="PROLINE--TRNA LIGASE"/>
    <property type="match status" value="1"/>
</dbReference>
<proteinExistence type="predicted"/>
<dbReference type="Gene3D" id="3.30.930.10">
    <property type="entry name" value="Bira Bifunctional Protein, Domain 2"/>
    <property type="match status" value="1"/>
</dbReference>
<organism evidence="2">
    <name type="scientific">freshwater metagenome</name>
    <dbReference type="NCBI Taxonomy" id="449393"/>
    <lineage>
        <taxon>unclassified sequences</taxon>
        <taxon>metagenomes</taxon>
        <taxon>ecological metagenomes</taxon>
    </lineage>
</organism>
<dbReference type="InterPro" id="IPR004154">
    <property type="entry name" value="Anticodon-bd"/>
</dbReference>
<dbReference type="GO" id="GO:0004827">
    <property type="term" value="F:proline-tRNA ligase activity"/>
    <property type="evidence" value="ECO:0007669"/>
    <property type="project" value="TreeGrafter"/>
</dbReference>
<dbReference type="InterPro" id="IPR050062">
    <property type="entry name" value="Pro-tRNA_synthetase"/>
</dbReference>
<reference evidence="2" key="1">
    <citation type="submission" date="2020-05" db="EMBL/GenBank/DDBJ databases">
        <authorList>
            <person name="Chiriac C."/>
            <person name="Salcher M."/>
            <person name="Ghai R."/>
            <person name="Kavagutti S V."/>
        </authorList>
    </citation>
    <scope>NUCLEOTIDE SEQUENCE</scope>
</reference>
<sequence>MGSYGIGVSRAVATIAEQSHDEKGLIWPREVAPADIHIIATGREDEPFDVALKFSEELERQGVRVLYDDRRGVSPGVKFNDSELLGVPTIAVVGKGLADGVIELRDRKSGEQKLIPVADFVASVVTEVKK</sequence>
<protein>
    <submittedName>
        <fullName evidence="2">Unannotated protein</fullName>
    </submittedName>
</protein>
<dbReference type="Pfam" id="PF03129">
    <property type="entry name" value="HGTP_anticodon"/>
    <property type="match status" value="1"/>
</dbReference>
<accession>A0A6J5ZW22</accession>
<name>A0A6J5ZW22_9ZZZZ</name>
<dbReference type="InterPro" id="IPR045864">
    <property type="entry name" value="aa-tRNA-synth_II/BPL/LPL"/>
</dbReference>
<evidence type="ECO:0000313" key="2">
    <source>
        <dbReference type="EMBL" id="CAB4345738.1"/>
    </source>
</evidence>
<dbReference type="AlphaFoldDB" id="A0A6J5ZW22"/>
<evidence type="ECO:0000259" key="1">
    <source>
        <dbReference type="Pfam" id="PF03129"/>
    </source>
</evidence>
<dbReference type="InterPro" id="IPR036621">
    <property type="entry name" value="Anticodon-bd_dom_sf"/>
</dbReference>